<dbReference type="GO" id="GO:0016746">
    <property type="term" value="F:acyltransferase activity"/>
    <property type="evidence" value="ECO:0007669"/>
    <property type="project" value="UniProtKB-KW"/>
</dbReference>
<sequence>MKHFWYHLMRIYVKTGLFFLIKKITVHGRENIPKKGAIIFIGNHQNALIDAILIPTTTSRNIHFLARASAFKNNLANKILRSLNMIPVYRIRDGVHQMGKNFEVFEQCIEILQQKKAIQIFPEGEHHLQRKVLPFKKGFTRIIEGALKKYPELAIQIIPVGINYDSHLNFPCSTSIYYGKPILANRFFDFNKKTLNYHDILKSTSDELKKLTLHVNNDLEYETTIKILENNNIDYLNPIKGNEMIKNIKLLSKVQKIKTNHINWFYPLHLLAKINSIFPLIIWKYLKQNIKEVIFSHTFRFAVITTLFPLFYSLQAVVVYYFFNFRYALIYFTMSIVLSLITTKTSIVR</sequence>
<evidence type="ECO:0000313" key="4">
    <source>
        <dbReference type="Proteomes" id="UP001597032"/>
    </source>
</evidence>
<dbReference type="PANTHER" id="PTHR31605">
    <property type="entry name" value="GLYCEROL-3-PHOSPHATE O-ACYLTRANSFERASE 1"/>
    <property type="match status" value="1"/>
</dbReference>
<dbReference type="InterPro" id="IPR052744">
    <property type="entry name" value="GPAT/DAPAT"/>
</dbReference>
<evidence type="ECO:0000256" key="1">
    <source>
        <dbReference type="SAM" id="Phobius"/>
    </source>
</evidence>
<dbReference type="RefSeq" id="WP_298263963.1">
    <property type="nucleotide sequence ID" value="NZ_JBHTIC010000020.1"/>
</dbReference>
<dbReference type="Pfam" id="PF01553">
    <property type="entry name" value="Acyltransferase"/>
    <property type="match status" value="1"/>
</dbReference>
<evidence type="ECO:0000313" key="3">
    <source>
        <dbReference type="EMBL" id="MFD0763098.1"/>
    </source>
</evidence>
<accession>A0ABW2ZAU1</accession>
<feature type="transmembrane region" description="Helical" evidence="1">
    <location>
        <begin position="264"/>
        <end position="286"/>
    </location>
</feature>
<keyword evidence="1" id="KW-1133">Transmembrane helix</keyword>
<dbReference type="SUPFAM" id="SSF69593">
    <property type="entry name" value="Glycerol-3-phosphate (1)-acyltransferase"/>
    <property type="match status" value="1"/>
</dbReference>
<proteinExistence type="predicted"/>
<evidence type="ECO:0000259" key="2">
    <source>
        <dbReference type="SMART" id="SM00563"/>
    </source>
</evidence>
<dbReference type="EMBL" id="JBHTIC010000020">
    <property type="protein sequence ID" value="MFD0763098.1"/>
    <property type="molecule type" value="Genomic_DNA"/>
</dbReference>
<dbReference type="SMART" id="SM00563">
    <property type="entry name" value="PlsC"/>
    <property type="match status" value="1"/>
</dbReference>
<feature type="transmembrane region" description="Helical" evidence="1">
    <location>
        <begin position="298"/>
        <end position="323"/>
    </location>
</feature>
<feature type="domain" description="Phospholipid/glycerol acyltransferase" evidence="2">
    <location>
        <begin position="38"/>
        <end position="165"/>
    </location>
</feature>
<keyword evidence="3" id="KW-0808">Transferase</keyword>
<dbReference type="PANTHER" id="PTHR31605:SF0">
    <property type="entry name" value="GLYCEROL-3-PHOSPHATE O-ACYLTRANSFERASE 1"/>
    <property type="match status" value="1"/>
</dbReference>
<keyword evidence="1" id="KW-0472">Membrane</keyword>
<gene>
    <name evidence="3" type="ORF">ACFQZW_13495</name>
</gene>
<dbReference type="InterPro" id="IPR002123">
    <property type="entry name" value="Plipid/glycerol_acylTrfase"/>
</dbReference>
<reference evidence="4" key="1">
    <citation type="journal article" date="2019" name="Int. J. Syst. Evol. Microbiol.">
        <title>The Global Catalogue of Microorganisms (GCM) 10K type strain sequencing project: providing services to taxonomists for standard genome sequencing and annotation.</title>
        <authorList>
            <consortium name="The Broad Institute Genomics Platform"/>
            <consortium name="The Broad Institute Genome Sequencing Center for Infectious Disease"/>
            <person name="Wu L."/>
            <person name="Ma J."/>
        </authorList>
    </citation>
    <scope>NUCLEOTIDE SEQUENCE [LARGE SCALE GENOMIC DNA]</scope>
    <source>
        <strain evidence="4">CCUG 60022</strain>
    </source>
</reference>
<keyword evidence="1" id="KW-0812">Transmembrane</keyword>
<dbReference type="Proteomes" id="UP001597032">
    <property type="component" value="Unassembled WGS sequence"/>
</dbReference>
<protein>
    <submittedName>
        <fullName evidence="3">1-acyl-sn-glycerol-3-phosphate acyltransferase</fullName>
    </submittedName>
</protein>
<organism evidence="3 4">
    <name type="scientific">Lutibacter aestuarii</name>
    <dbReference type="NCBI Taxonomy" id="861111"/>
    <lineage>
        <taxon>Bacteria</taxon>
        <taxon>Pseudomonadati</taxon>
        <taxon>Bacteroidota</taxon>
        <taxon>Flavobacteriia</taxon>
        <taxon>Flavobacteriales</taxon>
        <taxon>Flavobacteriaceae</taxon>
        <taxon>Lutibacter</taxon>
    </lineage>
</organism>
<keyword evidence="4" id="KW-1185">Reference proteome</keyword>
<name>A0ABW2ZAU1_9FLAO</name>
<comment type="caution">
    <text evidence="3">The sequence shown here is derived from an EMBL/GenBank/DDBJ whole genome shotgun (WGS) entry which is preliminary data.</text>
</comment>
<keyword evidence="3" id="KW-0012">Acyltransferase</keyword>